<feature type="compositionally biased region" description="Basic and acidic residues" evidence="1">
    <location>
        <begin position="30"/>
        <end position="46"/>
    </location>
</feature>
<feature type="region of interest" description="Disordered" evidence="1">
    <location>
        <begin position="179"/>
        <end position="218"/>
    </location>
</feature>
<dbReference type="AlphaFoldDB" id="A0A8J2SJR2"/>
<feature type="compositionally biased region" description="Low complexity" evidence="1">
    <location>
        <begin position="186"/>
        <end position="201"/>
    </location>
</feature>
<organism evidence="2 3">
    <name type="scientific">Pelagomonas calceolata</name>
    <dbReference type="NCBI Taxonomy" id="35677"/>
    <lineage>
        <taxon>Eukaryota</taxon>
        <taxon>Sar</taxon>
        <taxon>Stramenopiles</taxon>
        <taxon>Ochrophyta</taxon>
        <taxon>Pelagophyceae</taxon>
        <taxon>Pelagomonadales</taxon>
        <taxon>Pelagomonadaceae</taxon>
        <taxon>Pelagomonas</taxon>
    </lineage>
</organism>
<keyword evidence="3" id="KW-1185">Reference proteome</keyword>
<feature type="non-terminal residue" evidence="2">
    <location>
        <position position="218"/>
    </location>
</feature>
<accession>A0A8J2SJR2</accession>
<sequence>GQPRVQRLLGGGEPLLRARERPAVLAGDEPQERQREPRVEGVEARARLRRGAQHADPPPERLQRGGHVALSQPAPVGGVGEAPEDDRVDAAGQPAQLVHDVVERRRVARVHEEHRGGGAVVDVDRRRVDGPLGLRLVADVPDVDLAPLPTVARRPRDGGGPEFPRRLVRVAEAAAGQALEQRRLPRAPAAAQDDAQVVADALRAEPLAQPRVDARDAP</sequence>
<proteinExistence type="predicted"/>
<comment type="caution">
    <text evidence="2">The sequence shown here is derived from an EMBL/GenBank/DDBJ whole genome shotgun (WGS) entry which is preliminary data.</text>
</comment>
<dbReference type="EMBL" id="CAKKNE010000003">
    <property type="protein sequence ID" value="CAH0371853.1"/>
    <property type="molecule type" value="Genomic_DNA"/>
</dbReference>
<gene>
    <name evidence="2" type="ORF">PECAL_3P18100</name>
</gene>
<dbReference type="Proteomes" id="UP000789595">
    <property type="component" value="Unassembled WGS sequence"/>
</dbReference>
<name>A0A8J2SJR2_9STRA</name>
<feature type="non-terminal residue" evidence="2">
    <location>
        <position position="1"/>
    </location>
</feature>
<feature type="region of interest" description="Disordered" evidence="1">
    <location>
        <begin position="1"/>
        <end position="96"/>
    </location>
</feature>
<reference evidence="2" key="1">
    <citation type="submission" date="2021-11" db="EMBL/GenBank/DDBJ databases">
        <authorList>
            <consortium name="Genoscope - CEA"/>
            <person name="William W."/>
        </authorList>
    </citation>
    <scope>NUCLEOTIDE SEQUENCE</scope>
</reference>
<evidence type="ECO:0000256" key="1">
    <source>
        <dbReference type="SAM" id="MobiDB-lite"/>
    </source>
</evidence>
<evidence type="ECO:0000313" key="3">
    <source>
        <dbReference type="Proteomes" id="UP000789595"/>
    </source>
</evidence>
<protein>
    <submittedName>
        <fullName evidence="2">Uncharacterized protein</fullName>
    </submittedName>
</protein>
<evidence type="ECO:0000313" key="2">
    <source>
        <dbReference type="EMBL" id="CAH0371853.1"/>
    </source>
</evidence>